<organism evidence="2 3">
    <name type="scientific">Adineta steineri</name>
    <dbReference type="NCBI Taxonomy" id="433720"/>
    <lineage>
        <taxon>Eukaryota</taxon>
        <taxon>Metazoa</taxon>
        <taxon>Spiralia</taxon>
        <taxon>Gnathifera</taxon>
        <taxon>Rotifera</taxon>
        <taxon>Eurotatoria</taxon>
        <taxon>Bdelloidea</taxon>
        <taxon>Adinetida</taxon>
        <taxon>Adinetidae</taxon>
        <taxon>Adineta</taxon>
    </lineage>
</organism>
<dbReference type="AlphaFoldDB" id="A0A819ZLM7"/>
<dbReference type="PANTHER" id="PTHR46641">
    <property type="entry name" value="FMRFAMIDE RECEPTOR-RELATED"/>
    <property type="match status" value="1"/>
</dbReference>
<feature type="transmembrane region" description="Helical" evidence="1">
    <location>
        <begin position="180"/>
        <end position="201"/>
    </location>
</feature>
<dbReference type="SUPFAM" id="SSF81321">
    <property type="entry name" value="Family A G protein-coupled receptor-like"/>
    <property type="match status" value="1"/>
</dbReference>
<feature type="transmembrane region" description="Helical" evidence="1">
    <location>
        <begin position="110"/>
        <end position="131"/>
    </location>
</feature>
<feature type="transmembrane region" description="Helical" evidence="1">
    <location>
        <begin position="6"/>
        <end position="31"/>
    </location>
</feature>
<gene>
    <name evidence="2" type="ORF">OKA104_LOCUS39634</name>
</gene>
<dbReference type="Gene3D" id="1.20.1070.10">
    <property type="entry name" value="Rhodopsin 7-helix transmembrane proteins"/>
    <property type="match status" value="2"/>
</dbReference>
<dbReference type="EMBL" id="CAJOAY010007928">
    <property type="protein sequence ID" value="CAF4176290.1"/>
    <property type="molecule type" value="Genomic_DNA"/>
</dbReference>
<evidence type="ECO:0000256" key="1">
    <source>
        <dbReference type="SAM" id="Phobius"/>
    </source>
</evidence>
<comment type="caution">
    <text evidence="2">The sequence shown here is derived from an EMBL/GenBank/DDBJ whole genome shotgun (WGS) entry which is preliminary data.</text>
</comment>
<dbReference type="InterPro" id="IPR052954">
    <property type="entry name" value="GPCR-Ligand_Int"/>
</dbReference>
<evidence type="ECO:0000313" key="2">
    <source>
        <dbReference type="EMBL" id="CAF4176290.1"/>
    </source>
</evidence>
<feature type="transmembrane region" description="Helical" evidence="1">
    <location>
        <begin position="43"/>
        <end position="61"/>
    </location>
</feature>
<keyword evidence="1" id="KW-1133">Transmembrane helix</keyword>
<protein>
    <submittedName>
        <fullName evidence="2">Uncharacterized protein</fullName>
    </submittedName>
</protein>
<feature type="transmembrane region" description="Helical" evidence="1">
    <location>
        <begin position="207"/>
        <end position="229"/>
    </location>
</feature>
<evidence type="ECO:0000313" key="3">
    <source>
        <dbReference type="Proteomes" id="UP000663881"/>
    </source>
</evidence>
<accession>A0A819ZLM7</accession>
<dbReference type="PANTHER" id="PTHR46641:SF18">
    <property type="entry name" value="G-PROTEIN COUPLED RECEPTORS FAMILY 1 PROFILE DOMAIN-CONTAINING PROTEIN"/>
    <property type="match status" value="1"/>
</dbReference>
<feature type="transmembrane region" description="Helical" evidence="1">
    <location>
        <begin position="143"/>
        <end position="160"/>
    </location>
</feature>
<keyword evidence="1" id="KW-0812">Transmembrane</keyword>
<reference evidence="2" key="1">
    <citation type="submission" date="2021-02" db="EMBL/GenBank/DDBJ databases">
        <authorList>
            <person name="Nowell W R."/>
        </authorList>
    </citation>
    <scope>NUCLEOTIDE SEQUENCE</scope>
</reference>
<sequence>MAAQTLFVTYYSLTLVIVGTLLSFFTFIILCRLKLRNRRAKSTLYYLRTIAIFDILMLYGWNLDHYLWIHSSNIINNPSSAWLRIFICFDRYLSLSPLQPTWFHRSKNTFIIILYILVFFILFNAIFFVYGCSYKTDGVYNCIPFILMVIFNSGVIYHLIHRHHKTTIRNSRIRHRSITIILITTTFLFLIMTVPATVAFFPDGNETILYLLDGILYTYHITSFPLYLITFGKFRREVFVFIKHK</sequence>
<proteinExistence type="predicted"/>
<keyword evidence="1" id="KW-0472">Membrane</keyword>
<name>A0A819ZLM7_9BILA</name>
<dbReference type="Proteomes" id="UP000663881">
    <property type="component" value="Unassembled WGS sequence"/>
</dbReference>